<name>A0ACC2USH1_9FUNG</name>
<accession>A0ACC2USH1</accession>
<sequence>MKEKSIAKINIKPMAIPTRRGSNYSELSHKLSYSIHSWSSHSANFHPNNVLVDEPKNQASRWSTDSNKQTQFLMLELEKLSIVQHITFGKYEKNHVCNLKELKVYGGVNTGDMEELLNDGLRNDTIPETFSLKHTYKNGAFPCKFIKIVPLAAFGPSFNFSIWYVQLQGIDDAEVINIAHKEFNLYREKEAIRLCLKYFRQRNYVDVFQALERQSGMELEDPQLTDFYRVLVEEGDFEAVEETIIQASSQGYFQEYCSRLPYKPQWKRIYACDSNGVSPVPRGGHQMCLNVPQGIIYVLGGWDGYQDLSDFWEYNISQQCWNQISEDTRRQGGPGPRSCFKTCFDPINLRMYVLGRYLSSRAACDVNLEADFYCYDIKTQCWTELSSDTKAENGPGLIFDHQMCIDPESQTIYVSGGRQIHPDSSIIIYSGLYSYDIKCHNWTLLKPTSPYPAGEGVSLEGRISHSMVFDSATRQLYVLAGERNKDFLSDIFSYDIEKNTIGIYRDYTHAGGPHPGFAQPATVDPERQEIYVMSGMTREKGATVSTVKNMVWVYNIEMDMWSEVYQNDSLDPDYWAQMGDREPHPRFAHQMVYDHNSKVHYMFGGNPSNSIEEKRRLEDFWELRLTRGGDTDVLRQAKLMIRKHKFFELCSGQHSPLKALTYLRLQVAELVDHSCPRELAEFHALASSIFTKKIPEPALQFAVAESPFFTCRVQLYEDLIAFFPETMKQPSGNLIELIRLK</sequence>
<reference evidence="1" key="1">
    <citation type="submission" date="2022-04" db="EMBL/GenBank/DDBJ databases">
        <title>Genome of the entomopathogenic fungus Entomophthora muscae.</title>
        <authorList>
            <person name="Elya C."/>
            <person name="Lovett B.R."/>
            <person name="Lee E."/>
            <person name="Macias A.M."/>
            <person name="Hajek A.E."/>
            <person name="De Bivort B.L."/>
            <person name="Kasson M.T."/>
            <person name="De Fine Licht H.H."/>
            <person name="Stajich J.E."/>
        </authorList>
    </citation>
    <scope>NUCLEOTIDE SEQUENCE</scope>
    <source>
        <strain evidence="1">Berkeley</strain>
    </source>
</reference>
<gene>
    <name evidence="1" type="ORF">DSO57_1013006</name>
</gene>
<evidence type="ECO:0000313" key="2">
    <source>
        <dbReference type="Proteomes" id="UP001165960"/>
    </source>
</evidence>
<proteinExistence type="predicted"/>
<organism evidence="1 2">
    <name type="scientific">Entomophthora muscae</name>
    <dbReference type="NCBI Taxonomy" id="34485"/>
    <lineage>
        <taxon>Eukaryota</taxon>
        <taxon>Fungi</taxon>
        <taxon>Fungi incertae sedis</taxon>
        <taxon>Zoopagomycota</taxon>
        <taxon>Entomophthoromycotina</taxon>
        <taxon>Entomophthoromycetes</taxon>
        <taxon>Entomophthorales</taxon>
        <taxon>Entomophthoraceae</taxon>
        <taxon>Entomophthora</taxon>
    </lineage>
</organism>
<evidence type="ECO:0000313" key="1">
    <source>
        <dbReference type="EMBL" id="KAJ9089441.1"/>
    </source>
</evidence>
<dbReference type="Proteomes" id="UP001165960">
    <property type="component" value="Unassembled WGS sequence"/>
</dbReference>
<protein>
    <submittedName>
        <fullName evidence="1">Uncharacterized protein</fullName>
    </submittedName>
</protein>
<dbReference type="EMBL" id="QTSX02000047">
    <property type="protein sequence ID" value="KAJ9089441.1"/>
    <property type="molecule type" value="Genomic_DNA"/>
</dbReference>
<comment type="caution">
    <text evidence="1">The sequence shown here is derived from an EMBL/GenBank/DDBJ whole genome shotgun (WGS) entry which is preliminary data.</text>
</comment>
<keyword evidence="2" id="KW-1185">Reference proteome</keyword>